<dbReference type="EMBL" id="AZGF01000032">
    <property type="protein sequence ID" value="KRM09941.1"/>
    <property type="molecule type" value="Genomic_DNA"/>
</dbReference>
<dbReference type="Gene3D" id="3.40.50.2000">
    <property type="entry name" value="Glycogen Phosphorylase B"/>
    <property type="match status" value="2"/>
</dbReference>
<dbReference type="eggNOG" id="COG0438">
    <property type="taxonomic scope" value="Bacteria"/>
</dbReference>
<dbReference type="Pfam" id="PF00534">
    <property type="entry name" value="Glycos_transf_1"/>
    <property type="match status" value="1"/>
</dbReference>
<comment type="caution">
    <text evidence="4">The sequence shown here is derived from an EMBL/GenBank/DDBJ whole genome shotgun (WGS) entry which is preliminary data.</text>
</comment>
<dbReference type="Proteomes" id="UP000051820">
    <property type="component" value="Unassembled WGS sequence"/>
</dbReference>
<dbReference type="InterPro" id="IPR001296">
    <property type="entry name" value="Glyco_trans_1"/>
</dbReference>
<dbReference type="PANTHER" id="PTHR12526:SF629">
    <property type="entry name" value="TEICHURONIC ACID BIOSYNTHESIS GLYCOSYLTRANSFERASE TUAH-RELATED"/>
    <property type="match status" value="1"/>
</dbReference>
<gene>
    <name evidence="4" type="ORF">FD16_GL001481</name>
</gene>
<name>A0A0R1VX12_9LACO</name>
<organism evidence="4 5">
    <name type="scientific">Paucilactobacillus suebicus DSM 5007 = KCTC 3549</name>
    <dbReference type="NCBI Taxonomy" id="1423807"/>
    <lineage>
        <taxon>Bacteria</taxon>
        <taxon>Bacillati</taxon>
        <taxon>Bacillota</taxon>
        <taxon>Bacilli</taxon>
        <taxon>Lactobacillales</taxon>
        <taxon>Lactobacillaceae</taxon>
        <taxon>Paucilactobacillus</taxon>
    </lineage>
</organism>
<evidence type="ECO:0000259" key="3">
    <source>
        <dbReference type="Pfam" id="PF00534"/>
    </source>
</evidence>
<dbReference type="AlphaFoldDB" id="A0A0R1VX12"/>
<dbReference type="RefSeq" id="WP_010622591.1">
    <property type="nucleotide sequence ID" value="NZ_AZGF01000032.1"/>
</dbReference>
<accession>A0A0R1VX12</accession>
<reference evidence="4 5" key="1">
    <citation type="journal article" date="2015" name="Genome Announc.">
        <title>Expanding the biotechnology potential of lactobacilli through comparative genomics of 213 strains and associated genera.</title>
        <authorList>
            <person name="Sun Z."/>
            <person name="Harris H.M."/>
            <person name="McCann A."/>
            <person name="Guo C."/>
            <person name="Argimon S."/>
            <person name="Zhang W."/>
            <person name="Yang X."/>
            <person name="Jeffery I.B."/>
            <person name="Cooney J.C."/>
            <person name="Kagawa T.F."/>
            <person name="Liu W."/>
            <person name="Song Y."/>
            <person name="Salvetti E."/>
            <person name="Wrobel A."/>
            <person name="Rasinkangas P."/>
            <person name="Parkhill J."/>
            <person name="Rea M.C."/>
            <person name="O'Sullivan O."/>
            <person name="Ritari J."/>
            <person name="Douillard F.P."/>
            <person name="Paul Ross R."/>
            <person name="Yang R."/>
            <person name="Briner A.E."/>
            <person name="Felis G.E."/>
            <person name="de Vos W.M."/>
            <person name="Barrangou R."/>
            <person name="Klaenhammer T.R."/>
            <person name="Caufield P.W."/>
            <person name="Cui Y."/>
            <person name="Zhang H."/>
            <person name="O'Toole P.W."/>
        </authorList>
    </citation>
    <scope>NUCLEOTIDE SEQUENCE [LARGE SCALE GENOMIC DNA]</scope>
    <source>
        <strain evidence="4 5">DSM 5007</strain>
    </source>
</reference>
<evidence type="ECO:0000256" key="1">
    <source>
        <dbReference type="ARBA" id="ARBA00022676"/>
    </source>
</evidence>
<keyword evidence="1" id="KW-0328">Glycosyltransferase</keyword>
<keyword evidence="5" id="KW-1185">Reference proteome</keyword>
<evidence type="ECO:0000313" key="4">
    <source>
        <dbReference type="EMBL" id="KRM09941.1"/>
    </source>
</evidence>
<evidence type="ECO:0000313" key="5">
    <source>
        <dbReference type="Proteomes" id="UP000051820"/>
    </source>
</evidence>
<dbReference type="GO" id="GO:0016757">
    <property type="term" value="F:glycosyltransferase activity"/>
    <property type="evidence" value="ECO:0007669"/>
    <property type="project" value="UniProtKB-KW"/>
</dbReference>
<proteinExistence type="predicted"/>
<feature type="domain" description="Glycosyl transferase family 1" evidence="3">
    <location>
        <begin position="301"/>
        <end position="459"/>
    </location>
</feature>
<dbReference type="PANTHER" id="PTHR12526">
    <property type="entry name" value="GLYCOSYLTRANSFERASE"/>
    <property type="match status" value="1"/>
</dbReference>
<sequence length="480" mass="55658">MNFFVNRAMGLGNSGVEHAEFYRAKRFDQAQLPYRFVFTELVRELHEAMDKWNLKNDQVINMWEYFVFGGDYFTQGVPKRYERKEDTVIDSTDTHRKKETVTTGGMRLVEHFIKYPDPKDEGMLLVSTSRIELFNENTGERRVMYETLEDPHRGTVLANIHLFNEQGRHMFFRNEVQLQRYFFEQLDQAYDHNNNYIVDRGEASEAALFDRELPGLKIIEVMHADHLSDRDDPKKPLWNNYYEYALTHMDRVDRMITATKLQRDDLLVDFPNGQNQIVAIPVGGVSDHVEEINVDRDMQSPIKFISISRLASEKHIDLIVQAVAKVHDEGTPVALDIYGLGEEHNKIQKTIEESNAQDYIKLMGLTDHADQVYPNYDAFISASFSEGFGLTYIEALNAALPVITFNARFGALELVHDGINGFLETFKREDDEFNVNQLVDGIHKLINSDYQKLRANTKKSVEDYQDHVIAQQWKELINAL</sequence>
<dbReference type="OrthoDB" id="9765175at2"/>
<dbReference type="SUPFAM" id="SSF53756">
    <property type="entry name" value="UDP-Glycosyltransferase/glycogen phosphorylase"/>
    <property type="match status" value="1"/>
</dbReference>
<dbReference type="STRING" id="1423807.FD16_GL001481"/>
<evidence type="ECO:0000256" key="2">
    <source>
        <dbReference type="ARBA" id="ARBA00022679"/>
    </source>
</evidence>
<protein>
    <submittedName>
        <fullName evidence="4">Glycosyltransferase</fullName>
    </submittedName>
</protein>
<keyword evidence="2 4" id="KW-0808">Transferase</keyword>
<dbReference type="PATRIC" id="fig|1423807.3.peg.1515"/>